<proteinExistence type="predicted"/>
<organism evidence="1 2">
    <name type="scientific">Desulfonema magnum</name>
    <dbReference type="NCBI Taxonomy" id="45655"/>
    <lineage>
        <taxon>Bacteria</taxon>
        <taxon>Pseudomonadati</taxon>
        <taxon>Thermodesulfobacteriota</taxon>
        <taxon>Desulfobacteria</taxon>
        <taxon>Desulfobacterales</taxon>
        <taxon>Desulfococcaceae</taxon>
        <taxon>Desulfonema</taxon>
    </lineage>
</organism>
<dbReference type="Proteomes" id="UP000663722">
    <property type="component" value="Chromosome"/>
</dbReference>
<keyword evidence="2" id="KW-1185">Reference proteome</keyword>
<sequence length="38" mass="4568">MNLFFSFFNSLPIYVKLYRFPECQTASLALRMIFLVVF</sequence>
<dbReference type="KEGG" id="dmm:dnm_042920"/>
<dbReference type="AlphaFoldDB" id="A0A975BMM8"/>
<reference evidence="1" key="1">
    <citation type="journal article" date="2021" name="Microb. Physiol.">
        <title>Proteogenomic Insights into the Physiology of Marine, Sulfate-Reducing, Filamentous Desulfonema limicola and Desulfonema magnum.</title>
        <authorList>
            <person name="Schnaars V."/>
            <person name="Wohlbrand L."/>
            <person name="Scheve S."/>
            <person name="Hinrichs C."/>
            <person name="Reinhardt R."/>
            <person name="Rabus R."/>
        </authorList>
    </citation>
    <scope>NUCLEOTIDE SEQUENCE</scope>
    <source>
        <strain evidence="1">4be13</strain>
    </source>
</reference>
<evidence type="ECO:0000313" key="2">
    <source>
        <dbReference type="Proteomes" id="UP000663722"/>
    </source>
</evidence>
<evidence type="ECO:0000313" key="1">
    <source>
        <dbReference type="EMBL" id="QTA88250.1"/>
    </source>
</evidence>
<protein>
    <submittedName>
        <fullName evidence="1">Uncharacterized protein</fullName>
    </submittedName>
</protein>
<name>A0A975BMM8_9BACT</name>
<dbReference type="EMBL" id="CP061800">
    <property type="protein sequence ID" value="QTA88250.1"/>
    <property type="molecule type" value="Genomic_DNA"/>
</dbReference>
<accession>A0A975BMM8</accession>
<gene>
    <name evidence="1" type="ORF">dnm_042920</name>
</gene>